<evidence type="ECO:0000313" key="4">
    <source>
        <dbReference type="Proteomes" id="UP000234190"/>
    </source>
</evidence>
<accession>A0A2N4UA89</accession>
<feature type="domain" description="Ig-like SoxY" evidence="2">
    <location>
        <begin position="23"/>
        <end position="133"/>
    </location>
</feature>
<organism evidence="3 4">
    <name type="scientific">Pollutimonas subterranea</name>
    <dbReference type="NCBI Taxonomy" id="2045210"/>
    <lineage>
        <taxon>Bacteria</taxon>
        <taxon>Pseudomonadati</taxon>
        <taxon>Pseudomonadota</taxon>
        <taxon>Betaproteobacteria</taxon>
        <taxon>Burkholderiales</taxon>
        <taxon>Alcaligenaceae</taxon>
        <taxon>Pollutimonas</taxon>
    </lineage>
</organism>
<name>A0A2N4UA89_9BURK</name>
<dbReference type="Pfam" id="PF08770">
    <property type="entry name" value="SoxZ"/>
    <property type="match status" value="1"/>
</dbReference>
<keyword evidence="4" id="KW-1185">Reference proteome</keyword>
<dbReference type="Gene3D" id="2.60.40.2470">
    <property type="entry name" value="SoxY domain"/>
    <property type="match status" value="1"/>
</dbReference>
<sequence length="253" mass="27689">MLSFAAEPDVPPDSTMWQKLRLALFQERAISNDGDQLIALTVPKRAQDAAVVPVSIKALMPQTQQGYIKTIHLIVDDNPAPLAAVFHLTPASGIADIETRVRVEQYTYVRAIVETSDGELAMTKAYVKASGGCSAPANRAPGGEDNLGKMKLMTQDNPRLNQPVMAQLMIRHPNASGMVMDQATRLYDPPHYVRRLEVAYAGKPVMTADVDFGISENPNFRFYFTPQAAGVLTARAQDSNDLVFDTSLEVTPE</sequence>
<dbReference type="InterPro" id="IPR013783">
    <property type="entry name" value="Ig-like_fold"/>
</dbReference>
<dbReference type="Proteomes" id="UP000234190">
    <property type="component" value="Unassembled WGS sequence"/>
</dbReference>
<dbReference type="Pfam" id="PF13501">
    <property type="entry name" value="SoxY"/>
    <property type="match status" value="1"/>
</dbReference>
<dbReference type="InterPro" id="IPR032711">
    <property type="entry name" value="SoxY"/>
</dbReference>
<dbReference type="Gene3D" id="2.60.40.10">
    <property type="entry name" value="Immunoglobulins"/>
    <property type="match status" value="1"/>
</dbReference>
<dbReference type="NCBIfam" id="TIGR04557">
    <property type="entry name" value="fuse_rel_SoxYZ"/>
    <property type="match status" value="1"/>
</dbReference>
<dbReference type="InterPro" id="IPR030831">
    <property type="entry name" value="Fuse-rel_SoxYZ"/>
</dbReference>
<dbReference type="AlphaFoldDB" id="A0A2N4UA89"/>
<dbReference type="InterPro" id="IPR014756">
    <property type="entry name" value="Ig_E-set"/>
</dbReference>
<gene>
    <name evidence="3" type="ORF">CR159_01055</name>
</gene>
<dbReference type="OrthoDB" id="8538315at2"/>
<reference evidence="3 4" key="1">
    <citation type="submission" date="2017-10" db="EMBL/GenBank/DDBJ databases">
        <title>Two draft genome sequences of Pusillimonas sp. strains isolated from a nitrate- and radionuclide-contaminated groundwater in Russia.</title>
        <authorList>
            <person name="Grouzdev D.S."/>
            <person name="Tourova T.P."/>
            <person name="Goeva M.A."/>
            <person name="Babich T.L."/>
            <person name="Sokolova D.S."/>
            <person name="Abdullin R."/>
            <person name="Poltaraus A.B."/>
            <person name="Toshchakov S.V."/>
            <person name="Nazina T.N."/>
        </authorList>
    </citation>
    <scope>NUCLEOTIDE SEQUENCE [LARGE SCALE GENOMIC DNA]</scope>
    <source>
        <strain evidence="3 4">JR1/69-3-13</strain>
    </source>
</reference>
<comment type="caution">
    <text evidence="3">The sequence shown here is derived from an EMBL/GenBank/DDBJ whole genome shotgun (WGS) entry which is preliminary data.</text>
</comment>
<dbReference type="InterPro" id="IPR014880">
    <property type="entry name" value="SoxZ_dom"/>
</dbReference>
<evidence type="ECO:0000259" key="1">
    <source>
        <dbReference type="Pfam" id="PF08770"/>
    </source>
</evidence>
<dbReference type="SUPFAM" id="SSF81296">
    <property type="entry name" value="E set domains"/>
    <property type="match status" value="1"/>
</dbReference>
<dbReference type="EMBL" id="PDNW01000001">
    <property type="protein sequence ID" value="PLC51941.1"/>
    <property type="molecule type" value="Genomic_DNA"/>
</dbReference>
<dbReference type="InterPro" id="IPR038162">
    <property type="entry name" value="SoxY_sf"/>
</dbReference>
<protein>
    <submittedName>
        <fullName evidence="3">Quinoprotein dehydrogenase-associated SoxYZ-like carrier</fullName>
    </submittedName>
</protein>
<feature type="domain" description="Sulphur oxidation protein SoxZ" evidence="1">
    <location>
        <begin position="158"/>
        <end position="247"/>
    </location>
</feature>
<evidence type="ECO:0000259" key="2">
    <source>
        <dbReference type="Pfam" id="PF13501"/>
    </source>
</evidence>
<proteinExistence type="predicted"/>
<evidence type="ECO:0000313" key="3">
    <source>
        <dbReference type="EMBL" id="PLC51941.1"/>
    </source>
</evidence>